<evidence type="ECO:0000256" key="3">
    <source>
        <dbReference type="ARBA" id="ARBA00012438"/>
    </source>
</evidence>
<dbReference type="Gene3D" id="3.30.565.10">
    <property type="entry name" value="Histidine kinase-like ATPase, C-terminal domain"/>
    <property type="match status" value="1"/>
</dbReference>
<dbReference type="SUPFAM" id="SSF55874">
    <property type="entry name" value="ATPase domain of HSP90 chaperone/DNA topoisomerase II/histidine kinase"/>
    <property type="match status" value="1"/>
</dbReference>
<evidence type="ECO:0000256" key="5">
    <source>
        <dbReference type="ARBA" id="ARBA00022679"/>
    </source>
</evidence>
<evidence type="ECO:0000256" key="10">
    <source>
        <dbReference type="SAM" id="Phobius"/>
    </source>
</evidence>
<evidence type="ECO:0000259" key="11">
    <source>
        <dbReference type="PROSITE" id="PS50109"/>
    </source>
</evidence>
<comment type="caution">
    <text evidence="13">The sequence shown here is derived from an EMBL/GenBank/DDBJ whole genome shotgun (WGS) entry which is preliminary data.</text>
</comment>
<comment type="catalytic activity">
    <reaction evidence="1">
        <text>ATP + protein L-histidine = ADP + protein N-phospho-L-histidine.</text>
        <dbReference type="EC" id="2.7.13.3"/>
    </reaction>
</comment>
<evidence type="ECO:0000256" key="1">
    <source>
        <dbReference type="ARBA" id="ARBA00000085"/>
    </source>
</evidence>
<dbReference type="SMART" id="SM00387">
    <property type="entry name" value="HATPase_c"/>
    <property type="match status" value="1"/>
</dbReference>
<feature type="transmembrane region" description="Helical" evidence="10">
    <location>
        <begin position="12"/>
        <end position="32"/>
    </location>
</feature>
<dbReference type="PANTHER" id="PTHR43065">
    <property type="entry name" value="SENSOR HISTIDINE KINASE"/>
    <property type="match status" value="1"/>
</dbReference>
<dbReference type="InterPro" id="IPR036890">
    <property type="entry name" value="HATPase_C_sf"/>
</dbReference>
<dbReference type="SUPFAM" id="SSF55785">
    <property type="entry name" value="PYP-like sensor domain (PAS domain)"/>
    <property type="match status" value="1"/>
</dbReference>
<dbReference type="EMBL" id="JABFRW010000152">
    <property type="protein sequence ID" value="NOT34870.1"/>
    <property type="molecule type" value="Genomic_DNA"/>
</dbReference>
<keyword evidence="10" id="KW-0472">Membrane</keyword>
<dbReference type="InterPro" id="IPR005467">
    <property type="entry name" value="His_kinase_dom"/>
</dbReference>
<dbReference type="PROSITE" id="PS50109">
    <property type="entry name" value="HIS_KIN"/>
    <property type="match status" value="1"/>
</dbReference>
<evidence type="ECO:0000313" key="14">
    <source>
        <dbReference type="Proteomes" id="UP000580839"/>
    </source>
</evidence>
<keyword evidence="6" id="KW-0547">Nucleotide-binding</keyword>
<keyword evidence="8" id="KW-0067">ATP-binding</keyword>
<keyword evidence="5" id="KW-0808">Transferase</keyword>
<gene>
    <name evidence="13" type="ORF">HOP12_11965</name>
</gene>
<name>A0A849SU04_UNCEI</name>
<dbReference type="AlphaFoldDB" id="A0A849SU04"/>
<organism evidence="13 14">
    <name type="scientific">Eiseniibacteriota bacterium</name>
    <dbReference type="NCBI Taxonomy" id="2212470"/>
    <lineage>
        <taxon>Bacteria</taxon>
        <taxon>Candidatus Eiseniibacteriota</taxon>
    </lineage>
</organism>
<feature type="domain" description="HAMP" evidence="12">
    <location>
        <begin position="60"/>
        <end position="113"/>
    </location>
</feature>
<sequence length="446" mass="47990">MARRPPHENQIAWLSLATGAPALLLAMLFTWSSHLTGHAKFTLTLLCAIGWLGGALWLRARVMRPLQTLSNLMAALREGDYSIRARGAEPDSPLGLAFFEVNALADSLRGQRLDALEAVALLRHVMEDLEVAIFGFDPDRRLRLINAGGEALLALPAERALGSDAGSLGLAQALEGETPRLTDWSLAGRSGRWELRRGAYRWEGRPHQLVVLSDLTRTLREEERDAWQRLIRVLSHEINNSLAPIQSIAGSLGSRLARTDTSAADPAIVADFTEGLGVIEARAGALGRFIQAYATLARLPQPSPRRIDVPAWVRRVTAIETRVLVEVTGGPELTLSADPDQLDALLINLVRNAADAALETSGGVRVAWRASNGTFELTVEDDGPGLPNPSNLFVPFFTTKPEGSGIGLSLCRQIVEAHGGMIALANRPGARGAVATVRLPSGVLAE</sequence>
<dbReference type="InterPro" id="IPR035965">
    <property type="entry name" value="PAS-like_dom_sf"/>
</dbReference>
<reference evidence="13 14" key="1">
    <citation type="submission" date="2020-04" db="EMBL/GenBank/DDBJ databases">
        <title>Metagenomic profiling of ammonia- and methane-oxidizing microorganisms in a Dutch drinking water treatment plant.</title>
        <authorList>
            <person name="Poghosyan L."/>
            <person name="Leucker S."/>
        </authorList>
    </citation>
    <scope>NUCLEOTIDE SEQUENCE [LARGE SCALE GENOMIC DNA]</scope>
    <source>
        <strain evidence="13">S-RSF-IL-03</strain>
    </source>
</reference>
<evidence type="ECO:0000256" key="7">
    <source>
        <dbReference type="ARBA" id="ARBA00022777"/>
    </source>
</evidence>
<dbReference type="PROSITE" id="PS50885">
    <property type="entry name" value="HAMP"/>
    <property type="match status" value="1"/>
</dbReference>
<evidence type="ECO:0000256" key="9">
    <source>
        <dbReference type="ARBA" id="ARBA00023012"/>
    </source>
</evidence>
<proteinExistence type="predicted"/>
<evidence type="ECO:0000259" key="12">
    <source>
        <dbReference type="PROSITE" id="PS50885"/>
    </source>
</evidence>
<dbReference type="InterPro" id="IPR003660">
    <property type="entry name" value="HAMP_dom"/>
</dbReference>
<feature type="domain" description="Histidine kinase" evidence="11">
    <location>
        <begin position="233"/>
        <end position="443"/>
    </location>
</feature>
<evidence type="ECO:0000256" key="2">
    <source>
        <dbReference type="ARBA" id="ARBA00004370"/>
    </source>
</evidence>
<dbReference type="InterPro" id="IPR004358">
    <property type="entry name" value="Sig_transdc_His_kin-like_C"/>
</dbReference>
<dbReference type="PANTHER" id="PTHR43065:SF46">
    <property type="entry name" value="C4-DICARBOXYLATE TRANSPORT SENSOR PROTEIN DCTB"/>
    <property type="match status" value="1"/>
</dbReference>
<dbReference type="GO" id="GO:0005524">
    <property type="term" value="F:ATP binding"/>
    <property type="evidence" value="ECO:0007669"/>
    <property type="project" value="UniProtKB-KW"/>
</dbReference>
<dbReference type="GO" id="GO:0004673">
    <property type="term" value="F:protein histidine kinase activity"/>
    <property type="evidence" value="ECO:0007669"/>
    <property type="project" value="UniProtKB-EC"/>
</dbReference>
<dbReference type="Proteomes" id="UP000580839">
    <property type="component" value="Unassembled WGS sequence"/>
</dbReference>
<keyword evidence="7 13" id="KW-0418">Kinase</keyword>
<evidence type="ECO:0000313" key="13">
    <source>
        <dbReference type="EMBL" id="NOT34870.1"/>
    </source>
</evidence>
<feature type="transmembrane region" description="Helical" evidence="10">
    <location>
        <begin position="38"/>
        <end position="58"/>
    </location>
</feature>
<dbReference type="EC" id="2.7.13.3" evidence="3"/>
<dbReference type="InterPro" id="IPR003594">
    <property type="entry name" value="HATPase_dom"/>
</dbReference>
<keyword evidence="4" id="KW-0597">Phosphoprotein</keyword>
<protein>
    <recommendedName>
        <fullName evidence="3">histidine kinase</fullName>
        <ecNumber evidence="3">2.7.13.3</ecNumber>
    </recommendedName>
</protein>
<dbReference type="GO" id="GO:0000160">
    <property type="term" value="P:phosphorelay signal transduction system"/>
    <property type="evidence" value="ECO:0007669"/>
    <property type="project" value="UniProtKB-KW"/>
</dbReference>
<evidence type="ECO:0000256" key="6">
    <source>
        <dbReference type="ARBA" id="ARBA00022741"/>
    </source>
</evidence>
<evidence type="ECO:0000256" key="8">
    <source>
        <dbReference type="ARBA" id="ARBA00022840"/>
    </source>
</evidence>
<keyword evidence="10" id="KW-0812">Transmembrane</keyword>
<comment type="subcellular location">
    <subcellularLocation>
        <location evidence="2">Membrane</location>
    </subcellularLocation>
</comment>
<evidence type="ECO:0000256" key="4">
    <source>
        <dbReference type="ARBA" id="ARBA00022553"/>
    </source>
</evidence>
<keyword evidence="9" id="KW-0902">Two-component regulatory system</keyword>
<keyword evidence="10" id="KW-1133">Transmembrane helix</keyword>
<accession>A0A849SU04</accession>
<dbReference type="PRINTS" id="PR00344">
    <property type="entry name" value="BCTRLSENSOR"/>
</dbReference>
<dbReference type="GO" id="GO:0016020">
    <property type="term" value="C:membrane"/>
    <property type="evidence" value="ECO:0007669"/>
    <property type="project" value="UniProtKB-SubCell"/>
</dbReference>
<dbReference type="Pfam" id="PF02518">
    <property type="entry name" value="HATPase_c"/>
    <property type="match status" value="1"/>
</dbReference>